<keyword evidence="4" id="KW-0408">Iron</keyword>
<dbReference type="GO" id="GO:0008168">
    <property type="term" value="F:methyltransferase activity"/>
    <property type="evidence" value="ECO:0007669"/>
    <property type="project" value="InterPro"/>
</dbReference>
<keyword evidence="6" id="KW-0496">Mitochondrion</keyword>
<evidence type="ECO:0000313" key="9">
    <source>
        <dbReference type="Proteomes" id="UP000015102"/>
    </source>
</evidence>
<dbReference type="Proteomes" id="UP000015102">
    <property type="component" value="Unassembled WGS sequence"/>
</dbReference>
<dbReference type="AlphaFoldDB" id="T1GEU4"/>
<dbReference type="Pfam" id="PF09243">
    <property type="entry name" value="Rsm22"/>
    <property type="match status" value="1"/>
</dbReference>
<dbReference type="STRING" id="36166.T1GEU4"/>
<dbReference type="GO" id="GO:0051536">
    <property type="term" value="F:iron-sulfur cluster binding"/>
    <property type="evidence" value="ECO:0007669"/>
    <property type="project" value="UniProtKB-KW"/>
</dbReference>
<dbReference type="EMBL" id="CAQQ02139296">
    <property type="status" value="NOT_ANNOTATED_CDS"/>
    <property type="molecule type" value="Genomic_DNA"/>
</dbReference>
<name>T1GEU4_MEGSC</name>
<accession>T1GEU4</accession>
<evidence type="ECO:0000256" key="3">
    <source>
        <dbReference type="ARBA" id="ARBA00022946"/>
    </source>
</evidence>
<evidence type="ECO:0000256" key="7">
    <source>
        <dbReference type="ARBA" id="ARBA00045681"/>
    </source>
</evidence>
<keyword evidence="5" id="KW-0411">Iron-sulfur</keyword>
<evidence type="ECO:0000256" key="1">
    <source>
        <dbReference type="ARBA" id="ARBA00004173"/>
    </source>
</evidence>
<evidence type="ECO:0000256" key="6">
    <source>
        <dbReference type="ARBA" id="ARBA00023128"/>
    </source>
</evidence>
<evidence type="ECO:0000256" key="5">
    <source>
        <dbReference type="ARBA" id="ARBA00023014"/>
    </source>
</evidence>
<organism evidence="8 9">
    <name type="scientific">Megaselia scalaris</name>
    <name type="common">Humpbacked fly</name>
    <name type="synonym">Phora scalaris</name>
    <dbReference type="NCBI Taxonomy" id="36166"/>
    <lineage>
        <taxon>Eukaryota</taxon>
        <taxon>Metazoa</taxon>
        <taxon>Ecdysozoa</taxon>
        <taxon>Arthropoda</taxon>
        <taxon>Hexapoda</taxon>
        <taxon>Insecta</taxon>
        <taxon>Pterygota</taxon>
        <taxon>Neoptera</taxon>
        <taxon>Endopterygota</taxon>
        <taxon>Diptera</taxon>
        <taxon>Brachycera</taxon>
        <taxon>Muscomorpha</taxon>
        <taxon>Platypezoidea</taxon>
        <taxon>Phoridae</taxon>
        <taxon>Megaseliini</taxon>
        <taxon>Megaselia</taxon>
    </lineage>
</organism>
<dbReference type="GO" id="GO:0006412">
    <property type="term" value="P:translation"/>
    <property type="evidence" value="ECO:0007669"/>
    <property type="project" value="InterPro"/>
</dbReference>
<dbReference type="InterPro" id="IPR015324">
    <property type="entry name" value="Ribosomal_Rsm22-like"/>
</dbReference>
<keyword evidence="9" id="KW-1185">Reference proteome</keyword>
<dbReference type="PANTHER" id="PTHR13184">
    <property type="entry name" value="37S RIBOSOMAL PROTEIN S22"/>
    <property type="match status" value="1"/>
</dbReference>
<dbReference type="EnsemblMetazoa" id="MESCA001865-RA">
    <property type="protein sequence ID" value="MESCA001865-PA"/>
    <property type="gene ID" value="MESCA001865"/>
</dbReference>
<reference evidence="8" key="2">
    <citation type="submission" date="2015-06" db="UniProtKB">
        <authorList>
            <consortium name="EnsemblMetazoa"/>
        </authorList>
    </citation>
    <scope>IDENTIFICATION</scope>
</reference>
<comment type="function">
    <text evidence="7">Mitochondrial ribosome (mitoribosome) assembly factor. Binds at the interface of the head and body domains of the mitochondrial small ribosomal subunit (mt-SSU), occluding the mRNA channel and preventing compaction of the head domain towards the body. Probable inactive methyltransferase: retains the characteristic folding and ability to bind S-adenosyl-L-methionine, but it probably lost its methyltransferase activity.</text>
</comment>
<keyword evidence="3" id="KW-0809">Transit peptide</keyword>
<protein>
    <submittedName>
        <fullName evidence="8">Uncharacterized protein</fullName>
    </submittedName>
</protein>
<dbReference type="PANTHER" id="PTHR13184:SF5">
    <property type="entry name" value="METHYLTRANSFERASE-LIKE PROTEIN 17, MITOCHONDRIAL"/>
    <property type="match status" value="1"/>
</dbReference>
<dbReference type="GO" id="GO:0005763">
    <property type="term" value="C:mitochondrial small ribosomal subunit"/>
    <property type="evidence" value="ECO:0007669"/>
    <property type="project" value="TreeGrafter"/>
</dbReference>
<keyword evidence="2" id="KW-0479">Metal-binding</keyword>
<evidence type="ECO:0000313" key="8">
    <source>
        <dbReference type="EnsemblMetazoa" id="MESCA001865-PA"/>
    </source>
</evidence>
<sequence>MNDLSDLILRDGNENQQQILKNVFYRQFLPASDTKYEFLLSAFSLFELNSKQNRREVLQNLWKKCDGYLVLVEEGTYAGFRLINEARDYLLSLGDGEVFAPCAHESKCPRMVDLASKIPCNFQLHYMPLGLGEKVTEHKGYRYTYLVMKKGINSNVERWPRLVQPTLVRSKHTICRMCTAKGNLQEVIFTQSKHGKFAYRCARSSNWGDRLPIEVGDEIVEEKPEKVRKVFVQEDPDDSSIRVVK</sequence>
<comment type="subcellular location">
    <subcellularLocation>
        <location evidence="1">Mitochondrion</location>
    </subcellularLocation>
</comment>
<dbReference type="OMA" id="FMHHTRE"/>
<reference evidence="9" key="1">
    <citation type="submission" date="2013-02" db="EMBL/GenBank/DDBJ databases">
        <authorList>
            <person name="Hughes D."/>
        </authorList>
    </citation>
    <scope>NUCLEOTIDE SEQUENCE</scope>
    <source>
        <strain>Durham</strain>
        <strain evidence="9">NC isolate 2 -- Noor lab</strain>
    </source>
</reference>
<proteinExistence type="predicted"/>
<dbReference type="GO" id="GO:0003735">
    <property type="term" value="F:structural constituent of ribosome"/>
    <property type="evidence" value="ECO:0007669"/>
    <property type="project" value="TreeGrafter"/>
</dbReference>
<dbReference type="InterPro" id="IPR052571">
    <property type="entry name" value="Mt_RNA_Methyltransferase"/>
</dbReference>
<dbReference type="HOGENOM" id="CLU_1134674_0_0_1"/>
<dbReference type="GO" id="GO:0046872">
    <property type="term" value="F:metal ion binding"/>
    <property type="evidence" value="ECO:0007669"/>
    <property type="project" value="UniProtKB-KW"/>
</dbReference>
<evidence type="ECO:0000256" key="4">
    <source>
        <dbReference type="ARBA" id="ARBA00023004"/>
    </source>
</evidence>
<evidence type="ECO:0000256" key="2">
    <source>
        <dbReference type="ARBA" id="ARBA00022723"/>
    </source>
</evidence>